<dbReference type="Pfam" id="PF03364">
    <property type="entry name" value="Polyketide_cyc"/>
    <property type="match status" value="1"/>
</dbReference>
<accession>A0ABU1BNL4</accession>
<dbReference type="EMBL" id="JAUYVH010000003">
    <property type="protein sequence ID" value="MDQ9170459.1"/>
    <property type="molecule type" value="Genomic_DNA"/>
</dbReference>
<protein>
    <submittedName>
        <fullName evidence="6">Hsp20 family protein</fullName>
    </submittedName>
</protein>
<evidence type="ECO:0000313" key="6">
    <source>
        <dbReference type="EMBL" id="MDQ9170459.1"/>
    </source>
</evidence>
<feature type="domain" description="SHSP" evidence="5">
    <location>
        <begin position="345"/>
        <end position="459"/>
    </location>
</feature>
<name>A0ABU1BNL4_9BURK</name>
<dbReference type="InterPro" id="IPR047137">
    <property type="entry name" value="ORF3"/>
</dbReference>
<dbReference type="Gene3D" id="3.30.530.20">
    <property type="match status" value="1"/>
</dbReference>
<dbReference type="PANTHER" id="PTHR33824:SF7">
    <property type="entry name" value="POLYKETIDE CYCLASE_DEHYDRASE AND LIPID TRANSPORT SUPERFAMILY PROTEIN"/>
    <property type="match status" value="1"/>
</dbReference>
<dbReference type="InterPro" id="IPR005031">
    <property type="entry name" value="COQ10_START"/>
</dbReference>
<dbReference type="SUPFAM" id="SSF55961">
    <property type="entry name" value="Bet v1-like"/>
    <property type="match status" value="1"/>
</dbReference>
<feature type="region of interest" description="Disordered" evidence="4">
    <location>
        <begin position="443"/>
        <end position="470"/>
    </location>
</feature>
<proteinExistence type="inferred from homology"/>
<dbReference type="PANTHER" id="PTHR33824">
    <property type="entry name" value="POLYKETIDE CYCLASE/DEHYDRASE AND LIPID TRANSPORT SUPERFAMILY PROTEIN"/>
    <property type="match status" value="1"/>
</dbReference>
<dbReference type="CDD" id="cd06464">
    <property type="entry name" value="ACD_sHsps-like"/>
    <property type="match status" value="1"/>
</dbReference>
<evidence type="ECO:0000256" key="1">
    <source>
        <dbReference type="ARBA" id="ARBA00008918"/>
    </source>
</evidence>
<dbReference type="InterPro" id="IPR008978">
    <property type="entry name" value="HSP20-like_chaperone"/>
</dbReference>
<dbReference type="Gene3D" id="2.60.40.790">
    <property type="match status" value="1"/>
</dbReference>
<dbReference type="InterPro" id="IPR002068">
    <property type="entry name" value="A-crystallin/Hsp20_dom"/>
</dbReference>
<keyword evidence="7" id="KW-1185">Reference proteome</keyword>
<comment type="caution">
    <text evidence="6">The sequence shown here is derived from an EMBL/GenBank/DDBJ whole genome shotgun (WGS) entry which is preliminary data.</text>
</comment>
<organism evidence="6 7">
    <name type="scientific">Keguizhuia sedimenti</name>
    <dbReference type="NCBI Taxonomy" id="3064264"/>
    <lineage>
        <taxon>Bacteria</taxon>
        <taxon>Pseudomonadati</taxon>
        <taxon>Pseudomonadota</taxon>
        <taxon>Betaproteobacteria</taxon>
        <taxon>Burkholderiales</taxon>
        <taxon>Oxalobacteraceae</taxon>
        <taxon>Keguizhuia</taxon>
    </lineage>
</organism>
<gene>
    <name evidence="6" type="ORF">Q8A64_08550</name>
</gene>
<feature type="region of interest" description="Disordered" evidence="4">
    <location>
        <begin position="152"/>
        <end position="185"/>
    </location>
</feature>
<feature type="region of interest" description="Disordered" evidence="4">
    <location>
        <begin position="196"/>
        <end position="215"/>
    </location>
</feature>
<sequence>MARIEHTVEVNAPLQAVYNQWTQFEEFPRFMEGVREVRQLDDVHLHWRADRSGRQVEWDSEITDQVPDQHIAWRDLSGPGNTGVVNFYPVDESKTRVQLVMESHPHVPPSEAAMAELVTTQRIEQDMARFKRLLEAQGEESGAWRGEIHFSQPAISGDSAQSTDSASGADKMPHTQGAGTKMPDVDEKGQSIFAQQVSPSLGEEPARNKSEAGGKQFTVSEEAPAAVHAGDAPRGQQTKGDTDPRTASLDNAVGTSGLGASSTGGIQGAQGSRTDEAVQQQADSTGKQEQGEQQGRQGGPQTWLPNILQGWDDPMAVMRKMAEEMDQLFGRFIGRPMANRAGQGGMAGKWMPSIEIRQHENHLHVYAELPGIKKEDVHIEILHDKLSIEGQRHEHHYQTAQGYKRSERSYGRFYRMIPLPQGVDPESVKATMQEGLLEIKVPLPMPSSQQGRRIDIQPSDSAQSPQGGSS</sequence>
<feature type="compositionally biased region" description="Polar residues" evidence="4">
    <location>
        <begin position="269"/>
        <end position="285"/>
    </location>
</feature>
<comment type="similarity">
    <text evidence="1">Belongs to the ribosome association toxin RatA family.</text>
</comment>
<evidence type="ECO:0000256" key="2">
    <source>
        <dbReference type="PROSITE-ProRule" id="PRU00285"/>
    </source>
</evidence>
<feature type="region of interest" description="Disordered" evidence="4">
    <location>
        <begin position="223"/>
        <end position="305"/>
    </location>
</feature>
<comment type="similarity">
    <text evidence="2 3">Belongs to the small heat shock protein (HSP20) family.</text>
</comment>
<dbReference type="SUPFAM" id="SSF49764">
    <property type="entry name" value="HSP20-like chaperones"/>
    <property type="match status" value="1"/>
</dbReference>
<feature type="compositionally biased region" description="Low complexity" evidence="4">
    <location>
        <begin position="254"/>
        <end position="264"/>
    </location>
</feature>
<dbReference type="InterPro" id="IPR023393">
    <property type="entry name" value="START-like_dom_sf"/>
</dbReference>
<dbReference type="Pfam" id="PF00011">
    <property type="entry name" value="HSP20"/>
    <property type="match status" value="1"/>
</dbReference>
<dbReference type="RefSeq" id="WP_338436380.1">
    <property type="nucleotide sequence ID" value="NZ_JAUYVH010000003.1"/>
</dbReference>
<dbReference type="Proteomes" id="UP001225596">
    <property type="component" value="Unassembled WGS sequence"/>
</dbReference>
<dbReference type="PROSITE" id="PS01031">
    <property type="entry name" value="SHSP"/>
    <property type="match status" value="1"/>
</dbReference>
<evidence type="ECO:0000259" key="5">
    <source>
        <dbReference type="PROSITE" id="PS01031"/>
    </source>
</evidence>
<evidence type="ECO:0000313" key="7">
    <source>
        <dbReference type="Proteomes" id="UP001225596"/>
    </source>
</evidence>
<reference evidence="6 7" key="1">
    <citation type="submission" date="2023-08" db="EMBL/GenBank/DDBJ databases">
        <title>Oxalobacteraceae gen .nov., isolated from river sludge outside the plant.</title>
        <authorList>
            <person name="Zhao S.Y."/>
        </authorList>
    </citation>
    <scope>NUCLEOTIDE SEQUENCE [LARGE SCALE GENOMIC DNA]</scope>
    <source>
        <strain evidence="6 7">R-40</strain>
    </source>
</reference>
<feature type="compositionally biased region" description="Polar residues" evidence="4">
    <location>
        <begin position="458"/>
        <end position="470"/>
    </location>
</feature>
<evidence type="ECO:0000256" key="3">
    <source>
        <dbReference type="RuleBase" id="RU003616"/>
    </source>
</evidence>
<evidence type="ECO:0000256" key="4">
    <source>
        <dbReference type="SAM" id="MobiDB-lite"/>
    </source>
</evidence>
<dbReference type="CDD" id="cd07817">
    <property type="entry name" value="SRPBCC_8"/>
    <property type="match status" value="1"/>
</dbReference>